<keyword evidence="1" id="KW-1133">Transmembrane helix</keyword>
<dbReference type="Gene3D" id="3.20.20.80">
    <property type="entry name" value="Glycosidases"/>
    <property type="match status" value="1"/>
</dbReference>
<dbReference type="InterPro" id="IPR052974">
    <property type="entry name" value="GH79_Enzymes"/>
</dbReference>
<dbReference type="EMBL" id="KV417533">
    <property type="protein sequence ID" value="KZP23281.1"/>
    <property type="molecule type" value="Genomic_DNA"/>
</dbReference>
<feature type="domain" description="Beta-glucuronidase C-terminal" evidence="3">
    <location>
        <begin position="452"/>
        <end position="554"/>
    </location>
</feature>
<reference evidence="4 5" key="1">
    <citation type="journal article" date="2016" name="Mol. Biol. Evol.">
        <title>Comparative Genomics of Early-Diverging Mushroom-Forming Fungi Provides Insights into the Origins of Lignocellulose Decay Capabilities.</title>
        <authorList>
            <person name="Nagy L.G."/>
            <person name="Riley R."/>
            <person name="Tritt A."/>
            <person name="Adam C."/>
            <person name="Daum C."/>
            <person name="Floudas D."/>
            <person name="Sun H."/>
            <person name="Yadav J.S."/>
            <person name="Pangilinan J."/>
            <person name="Larsson K.H."/>
            <person name="Matsuura K."/>
            <person name="Barry K."/>
            <person name="Labutti K."/>
            <person name="Kuo R."/>
            <person name="Ohm R.A."/>
            <person name="Bhattacharya S.S."/>
            <person name="Shirouzu T."/>
            <person name="Yoshinaga Y."/>
            <person name="Martin F.M."/>
            <person name="Grigoriev I.V."/>
            <person name="Hibbett D.S."/>
        </authorList>
    </citation>
    <scope>NUCLEOTIDE SEQUENCE [LARGE SCALE GENOMIC DNA]</scope>
    <source>
        <strain evidence="4 5">CBS 109695</strain>
    </source>
</reference>
<dbReference type="STRING" id="436010.A0A166LST8"/>
<organism evidence="4 5">
    <name type="scientific">Athelia psychrophila</name>
    <dbReference type="NCBI Taxonomy" id="1759441"/>
    <lineage>
        <taxon>Eukaryota</taxon>
        <taxon>Fungi</taxon>
        <taxon>Dikarya</taxon>
        <taxon>Basidiomycota</taxon>
        <taxon>Agaricomycotina</taxon>
        <taxon>Agaricomycetes</taxon>
        <taxon>Agaricomycetidae</taxon>
        <taxon>Atheliales</taxon>
        <taxon>Atheliaceae</taxon>
        <taxon>Athelia</taxon>
    </lineage>
</organism>
<dbReference type="Proteomes" id="UP000076532">
    <property type="component" value="Unassembled WGS sequence"/>
</dbReference>
<proteinExistence type="predicted"/>
<dbReference type="OrthoDB" id="2796951at2759"/>
<dbReference type="PANTHER" id="PTHR36183">
    <property type="entry name" value="BETA-GLUCURONIDASE"/>
    <property type="match status" value="1"/>
</dbReference>
<dbReference type="AlphaFoldDB" id="A0A166LST8"/>
<dbReference type="SUPFAM" id="SSF51445">
    <property type="entry name" value="(Trans)glycosidases"/>
    <property type="match status" value="1"/>
</dbReference>
<dbReference type="PANTHER" id="PTHR36183:SF2">
    <property type="entry name" value="BETA-GLUCURONIDASE C-TERMINAL DOMAIN-CONTAINING PROTEIN"/>
    <property type="match status" value="1"/>
</dbReference>
<protein>
    <submittedName>
        <fullName evidence="4">Glycoside hydrolase family 79 protein</fullName>
    </submittedName>
</protein>
<dbReference type="GO" id="GO:0016787">
    <property type="term" value="F:hydrolase activity"/>
    <property type="evidence" value="ECO:0007669"/>
    <property type="project" value="UniProtKB-KW"/>
</dbReference>
<evidence type="ECO:0000256" key="1">
    <source>
        <dbReference type="SAM" id="Phobius"/>
    </source>
</evidence>
<keyword evidence="5" id="KW-1185">Reference proteome</keyword>
<keyword evidence="4" id="KW-0378">Hydrolase</keyword>
<evidence type="ECO:0000313" key="4">
    <source>
        <dbReference type="EMBL" id="KZP23281.1"/>
    </source>
</evidence>
<sequence>MHPLSFFLLLALVHIAAAVTVYGQVPFRESTITSSAIPANNTAHATYDPKNLNPPSLPSLLSTQFSISIGATNATQIGLSTPVPGSFYGFSVEISLIQVPFLNLMSLLKARGGGVQIRVGGNTQDTATMVPSLPNGTILAKGLINKGVNTQTPALQISPELIFMMNNISSLLGNALKWYLGVPMNDTSNPRLQIAEYGQKILGSNLLGLQIGNEPDLYGAHRLGGRSNNYTTKDYFTEFGQMMAAINRDAEIPVKNQIVGPSVTGGAKEWSTDEIFSTGYLQAYASNLGYIAVERYPDNNCAALYSNASTNYQALFQNYTTHASGLNLVSHFLDTAVVARTAGKPLLMFETNTASCGGFPGISDTYGAALWGIDYGLTMAAVGFSGALLHVSGSNVYYNPFTPPPTNQSAHRQWTISPIFYANLIMAEALGPSNTAQVVDLQANNFNNHTPAYAIYENGIPARVALFNYLTDPSGANTYTASIGISGGPGVGQVKVKYLTASSVAQKDNISWAGQDFGGVFESDGRLRGDVSVQTVPCSNNICQIRVPAPGFALVSFIDTAFTDIDSSPSAIPTYSTTAKGWHSKTMPTVNPTILATSNGHGGPYGKIARGSTSELSAGASRNAVVGPWLAAIGAAVFGAIVVGHRTII</sequence>
<keyword evidence="2" id="KW-0732">Signal</keyword>
<feature type="signal peptide" evidence="2">
    <location>
        <begin position="1"/>
        <end position="18"/>
    </location>
</feature>
<feature type="transmembrane region" description="Helical" evidence="1">
    <location>
        <begin position="626"/>
        <end position="644"/>
    </location>
</feature>
<evidence type="ECO:0000256" key="2">
    <source>
        <dbReference type="SAM" id="SignalP"/>
    </source>
</evidence>
<dbReference type="InterPro" id="IPR031728">
    <property type="entry name" value="GlcAase_C"/>
</dbReference>
<evidence type="ECO:0000259" key="3">
    <source>
        <dbReference type="Pfam" id="PF16862"/>
    </source>
</evidence>
<feature type="chain" id="PRO_5007876977" evidence="2">
    <location>
        <begin position="19"/>
        <end position="649"/>
    </location>
</feature>
<accession>A0A166LST8</accession>
<name>A0A166LST8_9AGAM</name>
<dbReference type="InterPro" id="IPR017853">
    <property type="entry name" value="GH"/>
</dbReference>
<dbReference type="Pfam" id="PF16862">
    <property type="entry name" value="Glyco_hydro_79C"/>
    <property type="match status" value="1"/>
</dbReference>
<gene>
    <name evidence="4" type="ORF">FIBSPDRAFT_910261</name>
</gene>
<keyword evidence="1" id="KW-0812">Transmembrane</keyword>
<evidence type="ECO:0000313" key="5">
    <source>
        <dbReference type="Proteomes" id="UP000076532"/>
    </source>
</evidence>
<keyword evidence="1" id="KW-0472">Membrane</keyword>